<evidence type="ECO:0000313" key="3">
    <source>
        <dbReference type="EMBL" id="TDL25273.1"/>
    </source>
</evidence>
<dbReference type="EMBL" id="ML170164">
    <property type="protein sequence ID" value="TDL25273.1"/>
    <property type="molecule type" value="Genomic_DNA"/>
</dbReference>
<dbReference type="InterPro" id="IPR045340">
    <property type="entry name" value="DUF6533"/>
</dbReference>
<keyword evidence="4" id="KW-1185">Reference proteome</keyword>
<accession>A0A4Y7QC74</accession>
<feature type="transmembrane region" description="Helical" evidence="1">
    <location>
        <begin position="20"/>
        <end position="41"/>
    </location>
</feature>
<keyword evidence="1" id="KW-0472">Membrane</keyword>
<feature type="transmembrane region" description="Helical" evidence="1">
    <location>
        <begin position="213"/>
        <end position="234"/>
    </location>
</feature>
<feature type="domain" description="DUF6533" evidence="2">
    <location>
        <begin position="27"/>
        <end position="69"/>
    </location>
</feature>
<feature type="transmembrane region" description="Helical" evidence="1">
    <location>
        <begin position="126"/>
        <end position="144"/>
    </location>
</feature>
<feature type="transmembrane region" description="Helical" evidence="1">
    <location>
        <begin position="171"/>
        <end position="192"/>
    </location>
</feature>
<evidence type="ECO:0000256" key="1">
    <source>
        <dbReference type="SAM" id="Phobius"/>
    </source>
</evidence>
<protein>
    <recommendedName>
        <fullName evidence="2">DUF6533 domain-containing protein</fullName>
    </recommendedName>
</protein>
<organism evidence="3 4">
    <name type="scientific">Rickenella mellea</name>
    <dbReference type="NCBI Taxonomy" id="50990"/>
    <lineage>
        <taxon>Eukaryota</taxon>
        <taxon>Fungi</taxon>
        <taxon>Dikarya</taxon>
        <taxon>Basidiomycota</taxon>
        <taxon>Agaricomycotina</taxon>
        <taxon>Agaricomycetes</taxon>
        <taxon>Hymenochaetales</taxon>
        <taxon>Rickenellaceae</taxon>
        <taxon>Rickenella</taxon>
    </lineage>
</organism>
<evidence type="ECO:0000313" key="4">
    <source>
        <dbReference type="Proteomes" id="UP000294933"/>
    </source>
</evidence>
<dbReference type="OrthoDB" id="3350812at2759"/>
<gene>
    <name evidence="3" type="ORF">BD410DRAFT_785159</name>
</gene>
<dbReference type="VEuPathDB" id="FungiDB:BD410DRAFT_785159"/>
<keyword evidence="1" id="KW-1133">Transmembrane helix</keyword>
<dbReference type="Proteomes" id="UP000294933">
    <property type="component" value="Unassembled WGS sequence"/>
</dbReference>
<keyword evidence="1" id="KW-0812">Transmembrane</keyword>
<name>A0A4Y7QC74_9AGAM</name>
<feature type="transmembrane region" description="Helical" evidence="1">
    <location>
        <begin position="62"/>
        <end position="82"/>
    </location>
</feature>
<feature type="transmembrane region" description="Helical" evidence="1">
    <location>
        <begin position="94"/>
        <end position="114"/>
    </location>
</feature>
<reference evidence="3 4" key="1">
    <citation type="submission" date="2018-06" db="EMBL/GenBank/DDBJ databases">
        <title>A transcriptomic atlas of mushroom development highlights an independent origin of complex multicellularity.</title>
        <authorList>
            <consortium name="DOE Joint Genome Institute"/>
            <person name="Krizsan K."/>
            <person name="Almasi E."/>
            <person name="Merenyi Z."/>
            <person name="Sahu N."/>
            <person name="Viragh M."/>
            <person name="Koszo T."/>
            <person name="Mondo S."/>
            <person name="Kiss B."/>
            <person name="Balint B."/>
            <person name="Kues U."/>
            <person name="Barry K."/>
            <person name="Hegedus J.C."/>
            <person name="Henrissat B."/>
            <person name="Johnson J."/>
            <person name="Lipzen A."/>
            <person name="Ohm R."/>
            <person name="Nagy I."/>
            <person name="Pangilinan J."/>
            <person name="Yan J."/>
            <person name="Xiong Y."/>
            <person name="Grigoriev I.V."/>
            <person name="Hibbett D.S."/>
            <person name="Nagy L.G."/>
        </authorList>
    </citation>
    <scope>NUCLEOTIDE SEQUENCE [LARGE SCALE GENOMIC DNA]</scope>
    <source>
        <strain evidence="3 4">SZMC22713</strain>
    </source>
</reference>
<evidence type="ECO:0000259" key="2">
    <source>
        <dbReference type="Pfam" id="PF20151"/>
    </source>
</evidence>
<proteinExistence type="predicted"/>
<dbReference type="Pfam" id="PF20151">
    <property type="entry name" value="DUF6533"/>
    <property type="match status" value="1"/>
</dbReference>
<dbReference type="STRING" id="50990.A0A4Y7QC74"/>
<sequence>MASDLPILPHEIVEAFIQIRVMKSIVLAEFAVLVWDYFVVLPEEVALIWPARWTGSKCLFMINRYLVFVDPVMYIYVAMIGTDAHRCETTFRTLSYFSTIGFLVAQSILMLRTYAVWGTGINKSSACMFGIWLAMTAIALWTISKYLGGFHSTGAAVPGMSGCAMFFANRLVWVSVALYVITETVLVILLVYKAAQHFRFGRSSLMMVIYRDGLWYFACILVTSIANLAVVLLAPVILHLFLLGTQRVMHSILCTRILLHIREADQSRRLPCLDTLSEFEVSPNSRGIYSNEELDGSTDLRRFHSIVTA</sequence>
<dbReference type="AlphaFoldDB" id="A0A4Y7QC74"/>